<organism evidence="2 3">
    <name type="scientific">Bifidobacterium pullorum subsp. saeculare</name>
    <dbReference type="NCBI Taxonomy" id="78257"/>
    <lineage>
        <taxon>Bacteria</taxon>
        <taxon>Bacillati</taxon>
        <taxon>Actinomycetota</taxon>
        <taxon>Actinomycetes</taxon>
        <taxon>Bifidobacteriales</taxon>
        <taxon>Bifidobacteriaceae</taxon>
        <taxon>Bifidobacterium</taxon>
    </lineage>
</organism>
<gene>
    <name evidence="2" type="ORF">H7U32_02635</name>
</gene>
<evidence type="ECO:0000313" key="2">
    <source>
        <dbReference type="EMBL" id="MBM6699240.1"/>
    </source>
</evidence>
<keyword evidence="1" id="KW-0812">Transmembrane</keyword>
<accession>A0A938WX82</accession>
<dbReference type="InterPro" id="IPR008407">
    <property type="entry name" value="Brnchd-chn_aa_trnsp_AzlD"/>
</dbReference>
<evidence type="ECO:0000256" key="1">
    <source>
        <dbReference type="SAM" id="Phobius"/>
    </source>
</evidence>
<reference evidence="2" key="1">
    <citation type="submission" date="2020-08" db="EMBL/GenBank/DDBJ databases">
        <authorList>
            <person name="Cejkova D."/>
            <person name="Kubasova T."/>
            <person name="Jahodarova E."/>
            <person name="Rychlik I."/>
        </authorList>
    </citation>
    <scope>NUCLEOTIDE SEQUENCE</scope>
    <source>
        <strain evidence="2">An836</strain>
    </source>
</reference>
<evidence type="ECO:0000313" key="3">
    <source>
        <dbReference type="Proteomes" id="UP000718821"/>
    </source>
</evidence>
<name>A0A938WX82_9BIFI</name>
<dbReference type="EMBL" id="JACLYU010000003">
    <property type="protein sequence ID" value="MBM6699240.1"/>
    <property type="molecule type" value="Genomic_DNA"/>
</dbReference>
<dbReference type="PIRSF" id="PIRSF003203">
    <property type="entry name" value="AzlD"/>
    <property type="match status" value="1"/>
</dbReference>
<protein>
    <submittedName>
        <fullName evidence="2">AzlD domain-containing protein</fullName>
    </submittedName>
</protein>
<sequence>MITRFTPFLLFPESKEPPRVIRYLGDVLPYAIGGLLVVYALRNTDLTGPTRGIPELVALLVVVVLHLWRHSMILSIAGGTIAYMLLVQFVF</sequence>
<dbReference type="Pfam" id="PF05437">
    <property type="entry name" value="AzlD"/>
    <property type="match status" value="1"/>
</dbReference>
<keyword evidence="3" id="KW-1185">Reference proteome</keyword>
<keyword evidence="1" id="KW-1133">Transmembrane helix</keyword>
<keyword evidence="1" id="KW-0472">Membrane</keyword>
<feature type="transmembrane region" description="Helical" evidence="1">
    <location>
        <begin position="20"/>
        <end position="40"/>
    </location>
</feature>
<reference evidence="2" key="2">
    <citation type="journal article" date="2021" name="Sci. Rep.">
        <title>The distribution of antibiotic resistance genes in chicken gut microbiota commensals.</title>
        <authorList>
            <person name="Juricova H."/>
            <person name="Matiasovicova J."/>
            <person name="Kubasova T."/>
            <person name="Cejkova D."/>
            <person name="Rychlik I."/>
        </authorList>
    </citation>
    <scope>NUCLEOTIDE SEQUENCE</scope>
    <source>
        <strain evidence="2">An836</strain>
    </source>
</reference>
<dbReference type="Proteomes" id="UP000718821">
    <property type="component" value="Unassembled WGS sequence"/>
</dbReference>
<proteinExistence type="predicted"/>
<dbReference type="AlphaFoldDB" id="A0A938WX82"/>
<comment type="caution">
    <text evidence="2">The sequence shown here is derived from an EMBL/GenBank/DDBJ whole genome shotgun (WGS) entry which is preliminary data.</text>
</comment>
<feature type="transmembrane region" description="Helical" evidence="1">
    <location>
        <begin position="74"/>
        <end position="90"/>
    </location>
</feature>